<dbReference type="GeneID" id="11500600"/>
<dbReference type="GO" id="GO:0004674">
    <property type="term" value="F:protein serine/threonine kinase activity"/>
    <property type="evidence" value="ECO:0007669"/>
    <property type="project" value="UniProtKB-KW"/>
</dbReference>
<dbReference type="Pfam" id="PF00069">
    <property type="entry name" value="Pkinase"/>
    <property type="match status" value="2"/>
</dbReference>
<evidence type="ECO:0000256" key="8">
    <source>
        <dbReference type="ARBA" id="ARBA00048679"/>
    </source>
</evidence>
<dbReference type="RefSeq" id="XP_003680476.1">
    <property type="nucleotide sequence ID" value="XM_003680428.1"/>
</dbReference>
<reference evidence="11 12" key="1">
    <citation type="journal article" date="2011" name="Proc. Natl. Acad. Sci. U.S.A.">
        <title>Evolutionary erosion of yeast sex chromosomes by mating-type switching accidents.</title>
        <authorList>
            <person name="Gordon J.L."/>
            <person name="Armisen D."/>
            <person name="Proux-Wera E."/>
            <person name="Oheigeartaigh S.S."/>
            <person name="Byrne K.P."/>
            <person name="Wolfe K.H."/>
        </authorList>
    </citation>
    <scope>NUCLEOTIDE SEQUENCE [LARGE SCALE GENOMIC DNA]</scope>
    <source>
        <strain evidence="12">ATCC 10662 / CBS 1146 / NBRC 0425 / NCYC 2629 / NRRL Y-866</strain>
    </source>
</reference>
<feature type="compositionally biased region" description="Polar residues" evidence="9">
    <location>
        <begin position="687"/>
        <end position="698"/>
    </location>
</feature>
<keyword evidence="6" id="KW-0067">ATP-binding</keyword>
<evidence type="ECO:0000256" key="6">
    <source>
        <dbReference type="ARBA" id="ARBA00022840"/>
    </source>
</evidence>
<keyword evidence="3" id="KW-0808">Transferase</keyword>
<accession>G8ZRX3</accession>
<gene>
    <name evidence="11" type="primary">TDEL0C03760</name>
    <name evidence="11" type="ORF">TDEL_0C03760</name>
</gene>
<evidence type="ECO:0000256" key="2">
    <source>
        <dbReference type="ARBA" id="ARBA00022527"/>
    </source>
</evidence>
<dbReference type="GO" id="GO:0005524">
    <property type="term" value="F:ATP binding"/>
    <property type="evidence" value="ECO:0007669"/>
    <property type="project" value="UniProtKB-KW"/>
</dbReference>
<dbReference type="Gene3D" id="1.10.510.10">
    <property type="entry name" value="Transferase(Phosphotransferase) domain 1"/>
    <property type="match status" value="2"/>
</dbReference>
<protein>
    <recommendedName>
        <fullName evidence="1">non-specific serine/threonine protein kinase</fullName>
        <ecNumber evidence="1">2.7.11.1</ecNumber>
    </recommendedName>
</protein>
<evidence type="ECO:0000313" key="11">
    <source>
        <dbReference type="EMBL" id="CCE91265.1"/>
    </source>
</evidence>
<keyword evidence="5" id="KW-0418">Kinase</keyword>
<feature type="region of interest" description="Disordered" evidence="9">
    <location>
        <begin position="687"/>
        <end position="709"/>
    </location>
</feature>
<dbReference type="GO" id="GO:0006508">
    <property type="term" value="P:proteolysis"/>
    <property type="evidence" value="ECO:0007669"/>
    <property type="project" value="EnsemblFungi"/>
</dbReference>
<dbReference type="EMBL" id="HE616744">
    <property type="protein sequence ID" value="CCE91265.1"/>
    <property type="molecule type" value="Genomic_DNA"/>
</dbReference>
<dbReference type="InterPro" id="IPR011009">
    <property type="entry name" value="Kinase-like_dom_sf"/>
</dbReference>
<dbReference type="InParanoid" id="G8ZRX3"/>
<keyword evidence="2" id="KW-0723">Serine/threonine-protein kinase</keyword>
<dbReference type="PROSITE" id="PS50011">
    <property type="entry name" value="PROTEIN_KINASE_DOM"/>
    <property type="match status" value="1"/>
</dbReference>
<feature type="region of interest" description="Disordered" evidence="9">
    <location>
        <begin position="91"/>
        <end position="115"/>
    </location>
</feature>
<evidence type="ECO:0000256" key="3">
    <source>
        <dbReference type="ARBA" id="ARBA00022679"/>
    </source>
</evidence>
<evidence type="ECO:0000256" key="1">
    <source>
        <dbReference type="ARBA" id="ARBA00012513"/>
    </source>
</evidence>
<name>G8ZRX3_TORDE</name>
<feature type="compositionally biased region" description="Polar residues" evidence="9">
    <location>
        <begin position="93"/>
        <end position="103"/>
    </location>
</feature>
<dbReference type="EC" id="2.7.11.1" evidence="1"/>
<sequence length="834" mass="93398">MSRSERSLVSGVDSKERSLRPSVTPLEDSGSQPGDDELYFEPKRLYRATQGASSKSSLVRVYSENESANFDQITGSRIYDDLKHRPIPITGKTLASTNGSERTLQAEPQRARKRRFSWNQQDSDMQDEYIPEFDFAEAVLKWQNEDGDSPAGMYHTLANNSANATPPKYIESITRFNTWGTDHESNSISPNSSYVFDSSHAQVDPIPLPNAANKVPMMDSMSATEVEKNITDGTAHSSELDRFKNMGFNSSFQARKLSRRKTSVGDSFNSASSSLTHLPDNAVSIISELKMTPEEVLELIGKLPHDFLFLPYSQRKKIIVDLIPNKDYKLLMSLIKSLMLKSSKSNTSLNKNSIPDIAPASVKSRHGSVASQFLSSFSPAGITSMANKNNFRPDDKGMQIMGYNLGKVIGFGAWGMIRECHDDITGADKAMKIVRFRNNLKVKKQVLKEVSIWQELKSDNILPLIQWKLDEDYAMYCLTERIHGGTLYDLVISWGEYGVSKIDFQSRCRLTILLSLQLISALRYMHGKDIAHGDVKLENCLLEKASRETEWRVLLCDFGMSCRFNLCKRSPMDDYVTDDSLVSPTDTDYMEILSSFKDKKTIRSRKAMDFHRSRSSTNMHYGNRLSKLQRIVKNKRLTHDDTPLGISSLPKTYGPSLTSARIANSSTPSLRNFASHATKLTPTMDMTSPHIDSNTSPANVGPDPHSHIGSLPYASPELLEPSPPPLGPSADIWALGVTLYTMLTGKLPFKHEYEPRMRAMITSGKFDRKSLEAICHVETNEHTGAGQELKSQPSFVGLYNAIVGCLKNKMNERWGLDKIEPALKNDLMKLSSFV</sequence>
<evidence type="ECO:0000256" key="9">
    <source>
        <dbReference type="SAM" id="MobiDB-lite"/>
    </source>
</evidence>
<dbReference type="KEGG" id="tdl:TDEL_0C03760"/>
<dbReference type="HOGENOM" id="CLU_010370_0_0_1"/>
<evidence type="ECO:0000313" key="12">
    <source>
        <dbReference type="Proteomes" id="UP000005627"/>
    </source>
</evidence>
<comment type="catalytic activity">
    <reaction evidence="8">
        <text>L-seryl-[protein] + ATP = O-phospho-L-seryl-[protein] + ADP + H(+)</text>
        <dbReference type="Rhea" id="RHEA:17989"/>
        <dbReference type="Rhea" id="RHEA-COMP:9863"/>
        <dbReference type="Rhea" id="RHEA-COMP:11604"/>
        <dbReference type="ChEBI" id="CHEBI:15378"/>
        <dbReference type="ChEBI" id="CHEBI:29999"/>
        <dbReference type="ChEBI" id="CHEBI:30616"/>
        <dbReference type="ChEBI" id="CHEBI:83421"/>
        <dbReference type="ChEBI" id="CHEBI:456216"/>
        <dbReference type="EC" id="2.7.11.1"/>
    </reaction>
</comment>
<dbReference type="Proteomes" id="UP000005627">
    <property type="component" value="Chromosome 3"/>
</dbReference>
<dbReference type="OrthoDB" id="4062651at2759"/>
<evidence type="ECO:0000259" key="10">
    <source>
        <dbReference type="PROSITE" id="PS50011"/>
    </source>
</evidence>
<dbReference type="AlphaFoldDB" id="G8ZRX3"/>
<dbReference type="STRING" id="1076872.G8ZRX3"/>
<evidence type="ECO:0000256" key="5">
    <source>
        <dbReference type="ARBA" id="ARBA00022777"/>
    </source>
</evidence>
<dbReference type="SUPFAM" id="SSF56112">
    <property type="entry name" value="Protein kinase-like (PK-like)"/>
    <property type="match status" value="1"/>
</dbReference>
<dbReference type="GO" id="GO:0005938">
    <property type="term" value="C:cell cortex"/>
    <property type="evidence" value="ECO:0007669"/>
    <property type="project" value="TreeGrafter"/>
</dbReference>
<dbReference type="CDD" id="cd00180">
    <property type="entry name" value="PKc"/>
    <property type="match status" value="1"/>
</dbReference>
<comment type="catalytic activity">
    <reaction evidence="7">
        <text>L-threonyl-[protein] + ATP = O-phospho-L-threonyl-[protein] + ADP + H(+)</text>
        <dbReference type="Rhea" id="RHEA:46608"/>
        <dbReference type="Rhea" id="RHEA-COMP:11060"/>
        <dbReference type="Rhea" id="RHEA-COMP:11605"/>
        <dbReference type="ChEBI" id="CHEBI:15378"/>
        <dbReference type="ChEBI" id="CHEBI:30013"/>
        <dbReference type="ChEBI" id="CHEBI:30616"/>
        <dbReference type="ChEBI" id="CHEBI:61977"/>
        <dbReference type="ChEBI" id="CHEBI:456216"/>
        <dbReference type="EC" id="2.7.11.1"/>
    </reaction>
</comment>
<dbReference type="InterPro" id="IPR000719">
    <property type="entry name" value="Prot_kinase_dom"/>
</dbReference>
<dbReference type="PANTHER" id="PTHR24343:SF572">
    <property type="entry name" value="FATTY ACYL-COA SYNTHETASE AND RNA PROCESSING-ASSOCIATED KINASE 1-RELATED"/>
    <property type="match status" value="1"/>
</dbReference>
<dbReference type="PROSITE" id="PS00108">
    <property type="entry name" value="PROTEIN_KINASE_ST"/>
    <property type="match status" value="1"/>
</dbReference>
<keyword evidence="12" id="KW-1185">Reference proteome</keyword>
<organism evidence="11 12">
    <name type="scientific">Torulaspora delbrueckii</name>
    <name type="common">Yeast</name>
    <name type="synonym">Candida colliculosa</name>
    <dbReference type="NCBI Taxonomy" id="4950"/>
    <lineage>
        <taxon>Eukaryota</taxon>
        <taxon>Fungi</taxon>
        <taxon>Dikarya</taxon>
        <taxon>Ascomycota</taxon>
        <taxon>Saccharomycotina</taxon>
        <taxon>Saccharomycetes</taxon>
        <taxon>Saccharomycetales</taxon>
        <taxon>Saccharomycetaceae</taxon>
        <taxon>Torulaspora</taxon>
    </lineage>
</organism>
<dbReference type="eggNOG" id="KOG0032">
    <property type="taxonomic scope" value="Eukaryota"/>
</dbReference>
<keyword evidence="4" id="KW-0547">Nucleotide-binding</keyword>
<feature type="domain" description="Protein kinase" evidence="10">
    <location>
        <begin position="403"/>
        <end position="823"/>
    </location>
</feature>
<feature type="region of interest" description="Disordered" evidence="9">
    <location>
        <begin position="1"/>
        <end position="38"/>
    </location>
</feature>
<proteinExistence type="predicted"/>
<evidence type="ECO:0000256" key="7">
    <source>
        <dbReference type="ARBA" id="ARBA00047899"/>
    </source>
</evidence>
<dbReference type="FunCoup" id="G8ZRX3">
    <property type="interactions" value="314"/>
</dbReference>
<dbReference type="InterPro" id="IPR008271">
    <property type="entry name" value="Ser/Thr_kinase_AS"/>
</dbReference>
<dbReference type="SMART" id="SM00220">
    <property type="entry name" value="S_TKc"/>
    <property type="match status" value="1"/>
</dbReference>
<evidence type="ECO:0000256" key="4">
    <source>
        <dbReference type="ARBA" id="ARBA00022741"/>
    </source>
</evidence>
<dbReference type="PANTHER" id="PTHR24343">
    <property type="entry name" value="SERINE/THREONINE KINASE"/>
    <property type="match status" value="1"/>
</dbReference>